<evidence type="ECO:0000259" key="1">
    <source>
        <dbReference type="Pfam" id="PF13460"/>
    </source>
</evidence>
<dbReference type="Gene3D" id="3.90.25.10">
    <property type="entry name" value="UDP-galactose 4-epimerase, domain 1"/>
    <property type="match status" value="1"/>
</dbReference>
<gene>
    <name evidence="2" type="ORF">GCM10025862_38910</name>
</gene>
<reference evidence="3" key="1">
    <citation type="journal article" date="2019" name="Int. J. Syst. Evol. Microbiol.">
        <title>The Global Catalogue of Microorganisms (GCM) 10K type strain sequencing project: providing services to taxonomists for standard genome sequencing and annotation.</title>
        <authorList>
            <consortium name="The Broad Institute Genomics Platform"/>
            <consortium name="The Broad Institute Genome Sequencing Center for Infectious Disease"/>
            <person name="Wu L."/>
            <person name="Ma J."/>
        </authorList>
    </citation>
    <scope>NUCLEOTIDE SEQUENCE [LARGE SCALE GENOMIC DNA]</scope>
    <source>
        <strain evidence="3">NBRC 105830</strain>
    </source>
</reference>
<feature type="domain" description="NAD(P)-binding" evidence="1">
    <location>
        <begin position="10"/>
        <end position="186"/>
    </location>
</feature>
<dbReference type="EMBL" id="BSUJ01000001">
    <property type="protein sequence ID" value="GMA21870.1"/>
    <property type="molecule type" value="Genomic_DNA"/>
</dbReference>
<keyword evidence="3" id="KW-1185">Reference proteome</keyword>
<dbReference type="PANTHER" id="PTHR47129">
    <property type="entry name" value="QUINONE OXIDOREDUCTASE 2"/>
    <property type="match status" value="1"/>
</dbReference>
<evidence type="ECO:0000313" key="2">
    <source>
        <dbReference type="EMBL" id="GMA21870.1"/>
    </source>
</evidence>
<proteinExistence type="predicted"/>
<dbReference type="PANTHER" id="PTHR47129:SF1">
    <property type="entry name" value="NMRA-LIKE DOMAIN-CONTAINING PROTEIN"/>
    <property type="match status" value="1"/>
</dbReference>
<dbReference type="Gene3D" id="3.40.50.720">
    <property type="entry name" value="NAD(P)-binding Rossmann-like Domain"/>
    <property type="match status" value="1"/>
</dbReference>
<evidence type="ECO:0000313" key="3">
    <source>
        <dbReference type="Proteomes" id="UP001157109"/>
    </source>
</evidence>
<comment type="caution">
    <text evidence="2">The sequence shown here is derived from an EMBL/GenBank/DDBJ whole genome shotgun (WGS) entry which is preliminary data.</text>
</comment>
<dbReference type="InterPro" id="IPR052718">
    <property type="entry name" value="NmrA-type_oxidoreductase"/>
</dbReference>
<accession>A0ABQ6HWD1</accession>
<dbReference type="SUPFAM" id="SSF51735">
    <property type="entry name" value="NAD(P)-binding Rossmann-fold domains"/>
    <property type="match status" value="1"/>
</dbReference>
<dbReference type="InterPro" id="IPR036291">
    <property type="entry name" value="NAD(P)-bd_dom_sf"/>
</dbReference>
<organism evidence="2 3">
    <name type="scientific">Arsenicicoccus piscis</name>
    <dbReference type="NCBI Taxonomy" id="673954"/>
    <lineage>
        <taxon>Bacteria</taxon>
        <taxon>Bacillati</taxon>
        <taxon>Actinomycetota</taxon>
        <taxon>Actinomycetes</taxon>
        <taxon>Micrococcales</taxon>
        <taxon>Intrasporangiaceae</taxon>
        <taxon>Arsenicicoccus</taxon>
    </lineage>
</organism>
<protein>
    <submittedName>
        <fullName evidence="2">NAD(P)-dependent oxidoreductase</fullName>
    </submittedName>
</protein>
<dbReference type="InterPro" id="IPR016040">
    <property type="entry name" value="NAD(P)-bd_dom"/>
</dbReference>
<dbReference type="Proteomes" id="UP001157109">
    <property type="component" value="Unassembled WGS sequence"/>
</dbReference>
<sequence length="283" mass="29554">MSVPRIGVTGATGGLGGRVARLLAQAGVPQRLLVRDLSRAPDIVGPAVTEVAAFDYTTAMQQLEALAGLDTLLLVSAPESADRMSLHAQVVEAAVAARVRQVVYTSFVGAGPDATFTLAREHGATEELICESGLAHTFARDNFYLDFLPALAGSDGVIRGPAGDGKVAAVARADVARCLAAVLTDPAAHQGRSYDLTGSQALTLAEAAEIITEVTGRPVRFHDETVEEAYASRADYDAPRWQQDAWVSTYTAIASGELALVTTAVQDLTGRAPLTLAQLLADA</sequence>
<dbReference type="RefSeq" id="WP_284285057.1">
    <property type="nucleotide sequence ID" value="NZ_BSUJ01000001.1"/>
</dbReference>
<name>A0ABQ6HWD1_9MICO</name>
<dbReference type="Pfam" id="PF13460">
    <property type="entry name" value="NAD_binding_10"/>
    <property type="match status" value="1"/>
</dbReference>